<dbReference type="SUPFAM" id="SSF51735">
    <property type="entry name" value="NAD(P)-binding Rossmann-fold domains"/>
    <property type="match status" value="1"/>
</dbReference>
<name>A0AAE1A360_9GAST</name>
<dbReference type="PANTHER" id="PTHR43157">
    <property type="entry name" value="PHOSPHATIDYLINOSITOL-GLYCAN BIOSYNTHESIS CLASS F PROTEIN-RELATED"/>
    <property type="match status" value="1"/>
</dbReference>
<reference evidence="2" key="1">
    <citation type="journal article" date="2023" name="G3 (Bethesda)">
        <title>A reference genome for the long-term kleptoplast-retaining sea slug Elysia crispata morphotype clarki.</title>
        <authorList>
            <person name="Eastman K.E."/>
            <person name="Pendleton A.L."/>
            <person name="Shaikh M.A."/>
            <person name="Suttiyut T."/>
            <person name="Ogas R."/>
            <person name="Tomko P."/>
            <person name="Gavelis G."/>
            <person name="Widhalm J.R."/>
            <person name="Wisecaver J.H."/>
        </authorList>
    </citation>
    <scope>NUCLEOTIDE SEQUENCE</scope>
    <source>
        <strain evidence="2">ECLA1</strain>
    </source>
</reference>
<sequence>MPASYKGKETIEGKTVIVTGANTGIGKETVRDLAKRGGRVIMACRNMEKGEKARREIIEETQSDSVLLKELNLSSFESIQKFAKDFNETEPRLDILINNAGVMACPRAETHDGLELQLGTNHFGHFLLTNLLLDKLKACAPSRIVIVSSLMHSFGKINFDDLNSEKSYGAWTAYNQSKLANVLHALELTNRLKDTGVTANSLHPGSVNTDLQRHVKSGVLGRLFFGTLGKMFMIDAVQGAQTTLRLALDPALEQVSGKYFADCKERAASERARNEADAKRLWDVTEEIIQQRLRSANM</sequence>
<dbReference type="InterPro" id="IPR002347">
    <property type="entry name" value="SDR_fam"/>
</dbReference>
<accession>A0AAE1A360</accession>
<dbReference type="NCBIfam" id="NF004846">
    <property type="entry name" value="PRK06197.1"/>
    <property type="match status" value="1"/>
</dbReference>
<dbReference type="Gene3D" id="3.40.50.720">
    <property type="entry name" value="NAD(P)-binding Rossmann-like Domain"/>
    <property type="match status" value="1"/>
</dbReference>
<comment type="caution">
    <text evidence="2">The sequence shown here is derived from an EMBL/GenBank/DDBJ whole genome shotgun (WGS) entry which is preliminary data.</text>
</comment>
<dbReference type="GO" id="GO:0016491">
    <property type="term" value="F:oxidoreductase activity"/>
    <property type="evidence" value="ECO:0007669"/>
    <property type="project" value="UniProtKB-KW"/>
</dbReference>
<dbReference type="PANTHER" id="PTHR43157:SF31">
    <property type="entry name" value="PHOSPHATIDYLINOSITOL-GLYCAN BIOSYNTHESIS CLASS F PROTEIN"/>
    <property type="match status" value="1"/>
</dbReference>
<dbReference type="EMBL" id="JAWDGP010002764">
    <property type="protein sequence ID" value="KAK3780063.1"/>
    <property type="molecule type" value="Genomic_DNA"/>
</dbReference>
<evidence type="ECO:0000313" key="2">
    <source>
        <dbReference type="EMBL" id="KAK3780063.1"/>
    </source>
</evidence>
<dbReference type="InterPro" id="IPR036291">
    <property type="entry name" value="NAD(P)-bd_dom_sf"/>
</dbReference>
<proteinExistence type="predicted"/>
<dbReference type="Pfam" id="PF00106">
    <property type="entry name" value="adh_short"/>
    <property type="match status" value="1"/>
</dbReference>
<keyword evidence="3" id="KW-1185">Reference proteome</keyword>
<evidence type="ECO:0000256" key="1">
    <source>
        <dbReference type="ARBA" id="ARBA00023002"/>
    </source>
</evidence>
<dbReference type="Proteomes" id="UP001283361">
    <property type="component" value="Unassembled WGS sequence"/>
</dbReference>
<dbReference type="AlphaFoldDB" id="A0AAE1A360"/>
<keyword evidence="1" id="KW-0560">Oxidoreductase</keyword>
<gene>
    <name evidence="2" type="ORF">RRG08_061830</name>
</gene>
<protein>
    <recommendedName>
        <fullName evidence="4">Retinol dehydrogenase 13</fullName>
    </recommendedName>
</protein>
<organism evidence="2 3">
    <name type="scientific">Elysia crispata</name>
    <name type="common">lettuce slug</name>
    <dbReference type="NCBI Taxonomy" id="231223"/>
    <lineage>
        <taxon>Eukaryota</taxon>
        <taxon>Metazoa</taxon>
        <taxon>Spiralia</taxon>
        <taxon>Lophotrochozoa</taxon>
        <taxon>Mollusca</taxon>
        <taxon>Gastropoda</taxon>
        <taxon>Heterobranchia</taxon>
        <taxon>Euthyneura</taxon>
        <taxon>Panpulmonata</taxon>
        <taxon>Sacoglossa</taxon>
        <taxon>Placobranchoidea</taxon>
        <taxon>Plakobranchidae</taxon>
        <taxon>Elysia</taxon>
    </lineage>
</organism>
<dbReference type="PRINTS" id="PR00081">
    <property type="entry name" value="GDHRDH"/>
</dbReference>
<evidence type="ECO:0000313" key="3">
    <source>
        <dbReference type="Proteomes" id="UP001283361"/>
    </source>
</evidence>
<evidence type="ECO:0008006" key="4">
    <source>
        <dbReference type="Google" id="ProtNLM"/>
    </source>
</evidence>